<proteinExistence type="predicted"/>
<dbReference type="SUPFAM" id="SSF54427">
    <property type="entry name" value="NTF2-like"/>
    <property type="match status" value="1"/>
</dbReference>
<feature type="signal peptide" evidence="1">
    <location>
        <begin position="1"/>
        <end position="22"/>
    </location>
</feature>
<feature type="chain" id="PRO_5047170094" evidence="1">
    <location>
        <begin position="23"/>
        <end position="154"/>
    </location>
</feature>
<name>A0ABR7U734_9BRAD</name>
<dbReference type="InterPro" id="IPR032710">
    <property type="entry name" value="NTF2-like_dom_sf"/>
</dbReference>
<keyword evidence="3" id="KW-1185">Reference proteome</keyword>
<dbReference type="RefSeq" id="WP_188097288.1">
    <property type="nucleotide sequence ID" value="NZ_JAANIH010000005.1"/>
</dbReference>
<reference evidence="2 3" key="1">
    <citation type="journal article" date="2020" name="Arch. Microbiol.">
        <title>Bradyrhizobium campsiandrae sp. nov., a nitrogen-fixing bacterial strain isolated from a native leguminous tree from the Amazon adapted to flooded conditions.</title>
        <authorList>
            <person name="Cabral Michel D."/>
            <person name="Martins da Costa E."/>
            <person name="Azarias Guimaraes A."/>
            <person name="Soares de Carvalho T."/>
            <person name="Santos de Castro Caputo P."/>
            <person name="Willems A."/>
            <person name="de Souza Moreira F.M."/>
        </authorList>
    </citation>
    <scope>NUCLEOTIDE SEQUENCE [LARGE SCALE GENOMIC DNA]</scope>
    <source>
        <strain evidence="3">INPA 384B</strain>
    </source>
</reference>
<comment type="caution">
    <text evidence="2">The sequence shown here is derived from an EMBL/GenBank/DDBJ whole genome shotgun (WGS) entry which is preliminary data.</text>
</comment>
<gene>
    <name evidence="2" type="ORF">HA482_14120</name>
</gene>
<dbReference type="Proteomes" id="UP000639516">
    <property type="component" value="Unassembled WGS sequence"/>
</dbReference>
<sequence length="154" mass="16943">MKRLAIAFLITATLALSGPALAQPSEDGVRDFFSQFVAAQNAHDAAKVKSMLWNSPQLLFFSRGVEIRGTESVAARFSEYYQGTWRVAPDMSKFHVALISDHVAQILVPIVFTRGLPGAEPQSSTFLISQTLVRDSDGWKLASIMPIANTQFKQ</sequence>
<dbReference type="Gene3D" id="3.10.450.50">
    <property type="match status" value="1"/>
</dbReference>
<dbReference type="EMBL" id="JAATTO010000017">
    <property type="protein sequence ID" value="MBC9979336.1"/>
    <property type="molecule type" value="Genomic_DNA"/>
</dbReference>
<organism evidence="2 3">
    <name type="scientific">Bradyrhizobium campsiandrae</name>
    <dbReference type="NCBI Taxonomy" id="1729892"/>
    <lineage>
        <taxon>Bacteria</taxon>
        <taxon>Pseudomonadati</taxon>
        <taxon>Pseudomonadota</taxon>
        <taxon>Alphaproteobacteria</taxon>
        <taxon>Hyphomicrobiales</taxon>
        <taxon>Nitrobacteraceae</taxon>
        <taxon>Bradyrhizobium</taxon>
    </lineage>
</organism>
<keyword evidence="1" id="KW-0732">Signal</keyword>
<evidence type="ECO:0000313" key="2">
    <source>
        <dbReference type="EMBL" id="MBC9979336.1"/>
    </source>
</evidence>
<accession>A0ABR7U734</accession>
<evidence type="ECO:0000313" key="3">
    <source>
        <dbReference type="Proteomes" id="UP000639516"/>
    </source>
</evidence>
<evidence type="ECO:0000256" key="1">
    <source>
        <dbReference type="SAM" id="SignalP"/>
    </source>
</evidence>
<protein>
    <submittedName>
        <fullName evidence="2">Nuclear transport factor 2 family protein</fullName>
    </submittedName>
</protein>